<proteinExistence type="predicted"/>
<feature type="region of interest" description="Disordered" evidence="1">
    <location>
        <begin position="54"/>
        <end position="96"/>
    </location>
</feature>
<gene>
    <name evidence="3" type="ORF">LTRI10_LOCUS44885</name>
</gene>
<keyword evidence="4" id="KW-1185">Reference proteome</keyword>
<organism evidence="3 4">
    <name type="scientific">Linum trigynum</name>
    <dbReference type="NCBI Taxonomy" id="586398"/>
    <lineage>
        <taxon>Eukaryota</taxon>
        <taxon>Viridiplantae</taxon>
        <taxon>Streptophyta</taxon>
        <taxon>Embryophyta</taxon>
        <taxon>Tracheophyta</taxon>
        <taxon>Spermatophyta</taxon>
        <taxon>Magnoliopsida</taxon>
        <taxon>eudicotyledons</taxon>
        <taxon>Gunneridae</taxon>
        <taxon>Pentapetalae</taxon>
        <taxon>rosids</taxon>
        <taxon>fabids</taxon>
        <taxon>Malpighiales</taxon>
        <taxon>Linaceae</taxon>
        <taxon>Linum</taxon>
    </lineage>
</organism>
<feature type="signal peptide" evidence="2">
    <location>
        <begin position="1"/>
        <end position="17"/>
    </location>
</feature>
<evidence type="ECO:0000313" key="4">
    <source>
        <dbReference type="Proteomes" id="UP001497516"/>
    </source>
</evidence>
<evidence type="ECO:0000256" key="2">
    <source>
        <dbReference type="SAM" id="SignalP"/>
    </source>
</evidence>
<dbReference type="EMBL" id="OZ034821">
    <property type="protein sequence ID" value="CAL1405076.1"/>
    <property type="molecule type" value="Genomic_DNA"/>
</dbReference>
<evidence type="ECO:0000313" key="3">
    <source>
        <dbReference type="EMBL" id="CAL1405076.1"/>
    </source>
</evidence>
<keyword evidence="2" id="KW-0732">Signal</keyword>
<feature type="chain" id="PRO_5043673946" description="Secreted protein" evidence="2">
    <location>
        <begin position="18"/>
        <end position="96"/>
    </location>
</feature>
<evidence type="ECO:0000256" key="1">
    <source>
        <dbReference type="SAM" id="MobiDB-lite"/>
    </source>
</evidence>
<name>A0AAV2G3G4_9ROSI</name>
<protein>
    <recommendedName>
        <fullName evidence="5">Secreted protein</fullName>
    </recommendedName>
</protein>
<evidence type="ECO:0008006" key="5">
    <source>
        <dbReference type="Google" id="ProtNLM"/>
    </source>
</evidence>
<feature type="compositionally biased region" description="Basic and acidic residues" evidence="1">
    <location>
        <begin position="64"/>
        <end position="82"/>
    </location>
</feature>
<dbReference type="Proteomes" id="UP001497516">
    <property type="component" value="Chromosome 8"/>
</dbReference>
<accession>A0AAV2G3G4</accession>
<reference evidence="3 4" key="1">
    <citation type="submission" date="2024-04" db="EMBL/GenBank/DDBJ databases">
        <authorList>
            <person name="Fracassetti M."/>
        </authorList>
    </citation>
    <scope>NUCLEOTIDE SEQUENCE [LARGE SCALE GENOMIC DNA]</scope>
</reference>
<dbReference type="AlphaFoldDB" id="A0AAV2G3G4"/>
<sequence>MAVAISTLLTAVSSSSTSTPSAENVVSSLYRITLSSHKKCLFLSVTDSDQTIEGKQRTHIGKGRATDDGIEGRRRESQDWGRRRTAGRTKAGAERR</sequence>